<evidence type="ECO:0000259" key="6">
    <source>
        <dbReference type="Pfam" id="PF03755"/>
    </source>
</evidence>
<evidence type="ECO:0000256" key="1">
    <source>
        <dbReference type="ARBA" id="ARBA00001968"/>
    </source>
</evidence>
<evidence type="ECO:0000256" key="4">
    <source>
        <dbReference type="ARBA" id="ARBA00022801"/>
    </source>
</evidence>
<reference evidence="9" key="1">
    <citation type="submission" date="2020-05" db="EMBL/GenBank/DDBJ databases">
        <title>Frigoriglobus tundricola gen. nov., sp. nov., a psychrotolerant cellulolytic planctomycete of the family Gemmataceae with two divergent copies of 16S rRNA gene.</title>
        <authorList>
            <person name="Kulichevskaya I.S."/>
            <person name="Ivanova A.A."/>
            <person name="Naumoff D.G."/>
            <person name="Beletsky A.V."/>
            <person name="Rijpstra W.I.C."/>
            <person name="Sinninghe Damste J.S."/>
            <person name="Mardanov A.V."/>
            <person name="Ravin N.V."/>
            <person name="Dedysh S.N."/>
        </authorList>
    </citation>
    <scope>NUCLEOTIDE SEQUENCE [LARGE SCALE GENOMIC DNA]</scope>
    <source>
        <strain evidence="9">PL17</strain>
    </source>
</reference>
<name>A0A6M5YH34_9BACT</name>
<protein>
    <submittedName>
        <fullName evidence="8">UPF0701 protein YicC</fullName>
    </submittedName>
</protein>
<dbReference type="RefSeq" id="WP_171468992.1">
    <property type="nucleotide sequence ID" value="NZ_CP053452.2"/>
</dbReference>
<accession>A0A6M5YH34</accession>
<gene>
    <name evidence="8" type="ORF">FTUN_0127</name>
</gene>
<evidence type="ECO:0000256" key="5">
    <source>
        <dbReference type="ARBA" id="ARBA00035648"/>
    </source>
</evidence>
<dbReference type="GO" id="GO:0004521">
    <property type="term" value="F:RNA endonuclease activity"/>
    <property type="evidence" value="ECO:0007669"/>
    <property type="project" value="InterPro"/>
</dbReference>
<dbReference type="Pfam" id="PF08340">
    <property type="entry name" value="YicC-like_C"/>
    <property type="match status" value="1"/>
</dbReference>
<keyword evidence="3" id="KW-0255">Endonuclease</keyword>
<comment type="cofactor">
    <cofactor evidence="1">
        <name>a divalent metal cation</name>
        <dbReference type="ChEBI" id="CHEBI:60240"/>
    </cofactor>
</comment>
<dbReference type="PANTHER" id="PTHR30636:SF3">
    <property type="entry name" value="UPF0701 PROTEIN YICC"/>
    <property type="match status" value="1"/>
</dbReference>
<evidence type="ECO:0000313" key="9">
    <source>
        <dbReference type="Proteomes" id="UP000503447"/>
    </source>
</evidence>
<keyword evidence="2" id="KW-0540">Nuclease</keyword>
<dbReference type="InterPro" id="IPR013527">
    <property type="entry name" value="YicC-like_N"/>
</dbReference>
<feature type="domain" description="Endoribonuclease YicC-like C-terminal" evidence="7">
    <location>
        <begin position="179"/>
        <end position="296"/>
    </location>
</feature>
<comment type="similarity">
    <text evidence="5">Belongs to the YicC/YloC family.</text>
</comment>
<dbReference type="GO" id="GO:0016787">
    <property type="term" value="F:hydrolase activity"/>
    <property type="evidence" value="ECO:0007669"/>
    <property type="project" value="UniProtKB-KW"/>
</dbReference>
<dbReference type="PANTHER" id="PTHR30636">
    <property type="entry name" value="UPF0701 PROTEIN YICC"/>
    <property type="match status" value="1"/>
</dbReference>
<feature type="domain" description="Endoribonuclease YicC-like N-terminal" evidence="6">
    <location>
        <begin position="3"/>
        <end position="158"/>
    </location>
</feature>
<dbReference type="Pfam" id="PF03755">
    <property type="entry name" value="YicC-like_N"/>
    <property type="match status" value="1"/>
</dbReference>
<evidence type="ECO:0000313" key="8">
    <source>
        <dbReference type="EMBL" id="QJW92630.1"/>
    </source>
</evidence>
<dbReference type="Proteomes" id="UP000503447">
    <property type="component" value="Chromosome"/>
</dbReference>
<sequence>MLLSMTGFGEARTQTDAVGVAVEVRAVNNRHLKLTVRGSDPYPLYESELEKVVRRHVRRGTLHVHVRVERQGQSGAPALNTATLADYLRQIRLACDEAGTPEFAAPLVSGALALPGVAPETRNGTAPPDDEWPVVEKTLDAALAKLNAMRRDEGKAMAAELLGYHRAIAEQLDAVRVLLPGVVSDYRQRTLDRVRQAVADAGVVLSAESVIREVALFADRTDVSEEVTRLTSHLEQFADLIRKGEEAGRKLEFVIQEMGRETNTIGSKAGDVAISRHVFEIKATLEKLRELVLNIE</sequence>
<dbReference type="EMBL" id="CP053452">
    <property type="protein sequence ID" value="QJW92630.1"/>
    <property type="molecule type" value="Genomic_DNA"/>
</dbReference>
<dbReference type="InterPro" id="IPR005229">
    <property type="entry name" value="YicC/YloC-like"/>
</dbReference>
<organism evidence="8 9">
    <name type="scientific">Frigoriglobus tundricola</name>
    <dbReference type="NCBI Taxonomy" id="2774151"/>
    <lineage>
        <taxon>Bacteria</taxon>
        <taxon>Pseudomonadati</taxon>
        <taxon>Planctomycetota</taxon>
        <taxon>Planctomycetia</taxon>
        <taxon>Gemmatales</taxon>
        <taxon>Gemmataceae</taxon>
        <taxon>Frigoriglobus</taxon>
    </lineage>
</organism>
<evidence type="ECO:0000256" key="3">
    <source>
        <dbReference type="ARBA" id="ARBA00022759"/>
    </source>
</evidence>
<keyword evidence="4" id="KW-0378">Hydrolase</keyword>
<dbReference type="NCBIfam" id="TIGR00255">
    <property type="entry name" value="YicC/YloC family endoribonuclease"/>
    <property type="match status" value="1"/>
</dbReference>
<dbReference type="InterPro" id="IPR013551">
    <property type="entry name" value="YicC-like_C"/>
</dbReference>
<dbReference type="KEGG" id="ftj:FTUN_0127"/>
<proteinExistence type="inferred from homology"/>
<evidence type="ECO:0000256" key="2">
    <source>
        <dbReference type="ARBA" id="ARBA00022722"/>
    </source>
</evidence>
<evidence type="ECO:0000259" key="7">
    <source>
        <dbReference type="Pfam" id="PF08340"/>
    </source>
</evidence>
<keyword evidence="9" id="KW-1185">Reference proteome</keyword>
<dbReference type="AlphaFoldDB" id="A0A6M5YH34"/>